<keyword evidence="1" id="KW-0812">Transmembrane</keyword>
<accession>A0ABQ8CNC3</accession>
<organism evidence="2 3">
    <name type="scientific">Brassica napus</name>
    <name type="common">Rape</name>
    <dbReference type="NCBI Taxonomy" id="3708"/>
    <lineage>
        <taxon>Eukaryota</taxon>
        <taxon>Viridiplantae</taxon>
        <taxon>Streptophyta</taxon>
        <taxon>Embryophyta</taxon>
        <taxon>Tracheophyta</taxon>
        <taxon>Spermatophyta</taxon>
        <taxon>Magnoliopsida</taxon>
        <taxon>eudicotyledons</taxon>
        <taxon>Gunneridae</taxon>
        <taxon>Pentapetalae</taxon>
        <taxon>rosids</taxon>
        <taxon>malvids</taxon>
        <taxon>Brassicales</taxon>
        <taxon>Brassicaceae</taxon>
        <taxon>Brassiceae</taxon>
        <taxon>Brassica</taxon>
    </lineage>
</organism>
<dbReference type="EMBL" id="JAGKQM010000007">
    <property type="protein sequence ID" value="KAH0917826.1"/>
    <property type="molecule type" value="Genomic_DNA"/>
</dbReference>
<keyword evidence="3" id="KW-1185">Reference proteome</keyword>
<comment type="caution">
    <text evidence="2">The sequence shown here is derived from an EMBL/GenBank/DDBJ whole genome shotgun (WGS) entry which is preliminary data.</text>
</comment>
<protein>
    <submittedName>
        <fullName evidence="2">Uncharacterized protein</fullName>
    </submittedName>
</protein>
<sequence>MKAVKNQIHAVTTWARPQPPKVNAFLGVASAMAALAFLGKIAHDHDHDDFFVATEAVHALGISALIYKLAKEMTIPIHSIHSLQSFFILSTSSEPSRVLSDTPW</sequence>
<evidence type="ECO:0000313" key="3">
    <source>
        <dbReference type="Proteomes" id="UP000824890"/>
    </source>
</evidence>
<name>A0ABQ8CNC3_BRANA</name>
<evidence type="ECO:0000256" key="1">
    <source>
        <dbReference type="SAM" id="Phobius"/>
    </source>
</evidence>
<evidence type="ECO:0000313" key="2">
    <source>
        <dbReference type="EMBL" id="KAH0917826.1"/>
    </source>
</evidence>
<proteinExistence type="predicted"/>
<dbReference type="Proteomes" id="UP000824890">
    <property type="component" value="Unassembled WGS sequence"/>
</dbReference>
<gene>
    <name evidence="2" type="ORF">HID58_025486</name>
</gene>
<reference evidence="2 3" key="1">
    <citation type="submission" date="2021-05" db="EMBL/GenBank/DDBJ databases">
        <title>Genome Assembly of Synthetic Allotetraploid Brassica napus Reveals Homoeologous Exchanges between Subgenomes.</title>
        <authorList>
            <person name="Davis J.T."/>
        </authorList>
    </citation>
    <scope>NUCLEOTIDE SEQUENCE [LARGE SCALE GENOMIC DNA]</scope>
    <source>
        <strain evidence="3">cv. Da-Ae</strain>
        <tissue evidence="2">Seedling</tissue>
    </source>
</reference>
<keyword evidence="1" id="KW-1133">Transmembrane helix</keyword>
<feature type="transmembrane region" description="Helical" evidence="1">
    <location>
        <begin position="21"/>
        <end position="38"/>
    </location>
</feature>
<keyword evidence="1" id="KW-0472">Membrane</keyword>